<comment type="subcellular location">
    <subcellularLocation>
        <location evidence="1">Cell membrane</location>
        <topology evidence="1">Multi-pass membrane protein</topology>
    </subcellularLocation>
</comment>
<dbReference type="GO" id="GO:0055085">
    <property type="term" value="P:transmembrane transport"/>
    <property type="evidence" value="ECO:0007669"/>
    <property type="project" value="InterPro"/>
</dbReference>
<feature type="region of interest" description="Disordered" evidence="7">
    <location>
        <begin position="1"/>
        <end position="22"/>
    </location>
</feature>
<dbReference type="EMBL" id="CAFBMR010000008">
    <property type="protein sequence ID" value="CAB4905492.1"/>
    <property type="molecule type" value="Genomic_DNA"/>
</dbReference>
<evidence type="ECO:0000256" key="1">
    <source>
        <dbReference type="ARBA" id="ARBA00004651"/>
    </source>
</evidence>
<dbReference type="InterPro" id="IPR035906">
    <property type="entry name" value="MetI-like_sf"/>
</dbReference>
<protein>
    <submittedName>
        <fullName evidence="10">Unannotated protein</fullName>
    </submittedName>
</protein>
<feature type="domain" description="ABC transmembrane type-1" evidence="9">
    <location>
        <begin position="113"/>
        <end position="293"/>
    </location>
</feature>
<evidence type="ECO:0000256" key="8">
    <source>
        <dbReference type="SAM" id="Phobius"/>
    </source>
</evidence>
<dbReference type="GO" id="GO:0005886">
    <property type="term" value="C:plasma membrane"/>
    <property type="evidence" value="ECO:0007669"/>
    <property type="project" value="UniProtKB-SubCell"/>
</dbReference>
<evidence type="ECO:0000256" key="3">
    <source>
        <dbReference type="ARBA" id="ARBA00022475"/>
    </source>
</evidence>
<evidence type="ECO:0000256" key="6">
    <source>
        <dbReference type="ARBA" id="ARBA00023136"/>
    </source>
</evidence>
<feature type="transmembrane region" description="Helical" evidence="8">
    <location>
        <begin position="179"/>
        <end position="198"/>
    </location>
</feature>
<proteinExistence type="predicted"/>
<evidence type="ECO:0000256" key="5">
    <source>
        <dbReference type="ARBA" id="ARBA00022989"/>
    </source>
</evidence>
<dbReference type="InterPro" id="IPR000515">
    <property type="entry name" value="MetI-like"/>
</dbReference>
<feature type="transmembrane region" description="Helical" evidence="8">
    <location>
        <begin position="270"/>
        <end position="289"/>
    </location>
</feature>
<dbReference type="Pfam" id="PF00528">
    <property type="entry name" value="BPD_transp_1"/>
    <property type="match status" value="1"/>
</dbReference>
<feature type="transmembrane region" description="Helical" evidence="8">
    <location>
        <begin position="39"/>
        <end position="56"/>
    </location>
</feature>
<dbReference type="PROSITE" id="PS50928">
    <property type="entry name" value="ABC_TM1"/>
    <property type="match status" value="1"/>
</dbReference>
<dbReference type="PANTHER" id="PTHR30151:SF0">
    <property type="entry name" value="ABC TRANSPORTER PERMEASE PROTEIN MJ0413-RELATED"/>
    <property type="match status" value="1"/>
</dbReference>
<evidence type="ECO:0000313" key="10">
    <source>
        <dbReference type="EMBL" id="CAB4905492.1"/>
    </source>
</evidence>
<accession>A0A6J7GB77</accession>
<reference evidence="10" key="1">
    <citation type="submission" date="2020-05" db="EMBL/GenBank/DDBJ databases">
        <authorList>
            <person name="Chiriac C."/>
            <person name="Salcher M."/>
            <person name="Ghai R."/>
            <person name="Kavagutti S V."/>
        </authorList>
    </citation>
    <scope>NUCLEOTIDE SEQUENCE</scope>
</reference>
<evidence type="ECO:0000256" key="7">
    <source>
        <dbReference type="SAM" id="MobiDB-lite"/>
    </source>
</evidence>
<dbReference type="Gene3D" id="1.10.3720.10">
    <property type="entry name" value="MetI-like"/>
    <property type="match status" value="1"/>
</dbReference>
<evidence type="ECO:0000256" key="4">
    <source>
        <dbReference type="ARBA" id="ARBA00022692"/>
    </source>
</evidence>
<keyword evidence="4 8" id="KW-0812">Transmembrane</keyword>
<feature type="transmembrane region" description="Helical" evidence="8">
    <location>
        <begin position="120"/>
        <end position="141"/>
    </location>
</feature>
<dbReference type="PANTHER" id="PTHR30151">
    <property type="entry name" value="ALKANE SULFONATE ABC TRANSPORTER-RELATED, MEMBRANE SUBUNIT"/>
    <property type="match status" value="1"/>
</dbReference>
<evidence type="ECO:0000259" key="9">
    <source>
        <dbReference type="PROSITE" id="PS50928"/>
    </source>
</evidence>
<sequence>MSINSTAIDPTAAGDNPDEIAGITPPPPARWLRVGKSPWITRLLALVAFVIVWWFLTTPWSWHEGKPIMLPLYLPSIPDVWAAFVRSMTIHPIAAGVDRMVVGEQGYYLWQHLLATLQRIGFGLLFAIIVGIPVGLFMASFRFFNTAAEPYINFLRALPPLGYIGLLIVWFGIGNTSKIWLLFLAAFPPITIATIAGVRGIREDQIHAAQTLGAKRYQILSKVMIPATAPDLITGIRVAVGFAWTTVVAAELNNGIPGIGGLAYASGTELQTPLTIVCIIVIGITAIILDSGIKALEKVIVPWRGKA</sequence>
<feature type="transmembrane region" description="Helical" evidence="8">
    <location>
        <begin position="232"/>
        <end position="250"/>
    </location>
</feature>
<dbReference type="CDD" id="cd06261">
    <property type="entry name" value="TM_PBP2"/>
    <property type="match status" value="1"/>
</dbReference>
<name>A0A6J7GB77_9ZZZZ</name>
<keyword evidence="5 8" id="KW-1133">Transmembrane helix</keyword>
<evidence type="ECO:0000256" key="2">
    <source>
        <dbReference type="ARBA" id="ARBA00022448"/>
    </source>
</evidence>
<organism evidence="10">
    <name type="scientific">freshwater metagenome</name>
    <dbReference type="NCBI Taxonomy" id="449393"/>
    <lineage>
        <taxon>unclassified sequences</taxon>
        <taxon>metagenomes</taxon>
        <taxon>ecological metagenomes</taxon>
    </lineage>
</organism>
<dbReference type="SUPFAM" id="SSF161098">
    <property type="entry name" value="MetI-like"/>
    <property type="match status" value="1"/>
</dbReference>
<gene>
    <name evidence="10" type="ORF">UFOPK3610_00392</name>
</gene>
<feature type="transmembrane region" description="Helical" evidence="8">
    <location>
        <begin position="153"/>
        <end position="173"/>
    </location>
</feature>
<keyword evidence="2" id="KW-0813">Transport</keyword>
<keyword evidence="6 8" id="KW-0472">Membrane</keyword>
<keyword evidence="3" id="KW-1003">Cell membrane</keyword>
<dbReference type="AlphaFoldDB" id="A0A6J7GB77"/>